<evidence type="ECO:0000256" key="2">
    <source>
        <dbReference type="ARBA" id="ARBA00022664"/>
    </source>
</evidence>
<dbReference type="Gene3D" id="4.10.60.10">
    <property type="entry name" value="Zinc finger, CCHC-type"/>
    <property type="match status" value="2"/>
</dbReference>
<dbReference type="GO" id="GO:0071039">
    <property type="term" value="P:nuclear polyadenylation-dependent CUT catabolic process"/>
    <property type="evidence" value="ECO:0007669"/>
    <property type="project" value="TreeGrafter"/>
</dbReference>
<dbReference type="GO" id="GO:0008270">
    <property type="term" value="F:zinc ion binding"/>
    <property type="evidence" value="ECO:0007669"/>
    <property type="project" value="UniProtKB-KW"/>
</dbReference>
<dbReference type="GO" id="GO:0031499">
    <property type="term" value="C:TRAMP complex"/>
    <property type="evidence" value="ECO:0007669"/>
    <property type="project" value="TreeGrafter"/>
</dbReference>
<feature type="compositionally biased region" description="Basic and acidic residues" evidence="9">
    <location>
        <begin position="72"/>
        <end position="82"/>
    </location>
</feature>
<dbReference type="GO" id="GO:0071035">
    <property type="term" value="P:nuclear polyadenylation-dependent rRNA catabolic process"/>
    <property type="evidence" value="ECO:0007669"/>
    <property type="project" value="TreeGrafter"/>
</dbReference>
<dbReference type="InterPro" id="IPR036875">
    <property type="entry name" value="Znf_CCHC_sf"/>
</dbReference>
<name>A0A286UNI9_9AGAM</name>
<dbReference type="SMART" id="SM00343">
    <property type="entry name" value="ZnF_C2HC"/>
    <property type="match status" value="5"/>
</dbReference>
<keyword evidence="6" id="KW-0862">Zinc</keyword>
<reference evidence="11 12" key="1">
    <citation type="journal article" date="2017" name="Mol. Ecol.">
        <title>Comparative and population genomic landscape of Phellinus noxius: A hypervariable fungus causing root rot in trees.</title>
        <authorList>
            <person name="Chung C.L."/>
            <person name="Lee T.J."/>
            <person name="Akiba M."/>
            <person name="Lee H.H."/>
            <person name="Kuo T.H."/>
            <person name="Liu D."/>
            <person name="Ke H.M."/>
            <person name="Yokoi T."/>
            <person name="Roa M.B."/>
            <person name="Lu M.J."/>
            <person name="Chang Y.Y."/>
            <person name="Ann P.J."/>
            <person name="Tsai J.N."/>
            <person name="Chen C.Y."/>
            <person name="Tzean S.S."/>
            <person name="Ota Y."/>
            <person name="Hattori T."/>
            <person name="Sahashi N."/>
            <person name="Liou R.F."/>
            <person name="Kikuchi T."/>
            <person name="Tsai I.J."/>
        </authorList>
    </citation>
    <scope>NUCLEOTIDE SEQUENCE [LARGE SCALE GENOMIC DNA]</scope>
    <source>
        <strain evidence="11 12">FFPRI411160</strain>
    </source>
</reference>
<comment type="caution">
    <text evidence="11">The sequence shown here is derived from an EMBL/GenBank/DDBJ whole genome shotgun (WGS) entry which is preliminary data.</text>
</comment>
<proteinExistence type="predicted"/>
<keyword evidence="3" id="KW-0479">Metal-binding</keyword>
<feature type="region of interest" description="Disordered" evidence="9">
    <location>
        <begin position="418"/>
        <end position="449"/>
    </location>
</feature>
<keyword evidence="5 8" id="KW-0863">Zinc-finger</keyword>
<evidence type="ECO:0000256" key="5">
    <source>
        <dbReference type="ARBA" id="ARBA00022771"/>
    </source>
</evidence>
<keyword evidence="12" id="KW-1185">Reference proteome</keyword>
<dbReference type="PANTHER" id="PTHR46543">
    <property type="entry name" value="ZINC FINGER CCHC DOMAIN-CONTAINING PROTEIN 7"/>
    <property type="match status" value="1"/>
</dbReference>
<evidence type="ECO:0000256" key="6">
    <source>
        <dbReference type="ARBA" id="ARBA00022833"/>
    </source>
</evidence>
<dbReference type="STRING" id="2282107.A0A286UNI9"/>
<dbReference type="PANTHER" id="PTHR46543:SF1">
    <property type="entry name" value="ZINC FINGER CCHC DOMAIN-CONTAINING PROTEIN 7"/>
    <property type="match status" value="1"/>
</dbReference>
<dbReference type="InParanoid" id="A0A286UNI9"/>
<dbReference type="Pfam" id="PF00098">
    <property type="entry name" value="zf-CCHC"/>
    <property type="match status" value="2"/>
</dbReference>
<dbReference type="Proteomes" id="UP000217199">
    <property type="component" value="Unassembled WGS sequence"/>
</dbReference>
<evidence type="ECO:0000313" key="11">
    <source>
        <dbReference type="EMBL" id="PAV21163.1"/>
    </source>
</evidence>
<feature type="compositionally biased region" description="Basic and acidic residues" evidence="9">
    <location>
        <begin position="549"/>
        <end position="582"/>
    </location>
</feature>
<dbReference type="GO" id="GO:0071031">
    <property type="term" value="P:nuclear mRNA surveillance of mRNA 3'-end processing"/>
    <property type="evidence" value="ECO:0007669"/>
    <property type="project" value="TreeGrafter"/>
</dbReference>
<sequence>MASSHVEIIDLTSTGSQSPLPPFVNPNPKSFRQTNKRRKREQARAQAAANASKDFIYISDSEGRNMATTQRKAPEASSHENMTDTANPSKRDSPEEGEVTEDIQDPEEMTLVKVYPTTPISSKRVFSSKTQMEGRNTSPAPSLFYVDTDAAAPLQLVSESVPDSVTPQSLLLPSHVEVDSTLAETSIIAAKTSMLESEVGDDFIHFADMDARGFTRYFEEPEDDNERRAHLVCGYCGAEGDHKTTDCTVTVCLTCGAHDEHTTRQCPIIKTCFNCGMKGHINRDCPNRFTSRRLFDRDLEDCARCGSVTHSVKECPTLWRLYEYLDDADHERTLKTRRDKEELLLGEGGEGYIGEDMWCYNCGGEGHLGDDCQISPRQPDCKESSAFGEENVMTGPFSNKQLISSGRKLRREWEDKNTFGDGHGFAGPSDVGKRGRDKERERMRRKEKEVREIDDDEGDWFGRRTNFQAEVLPSAPKKMLEEKFTFSLKDTARFEDKKRPGDRLLARIDMESIERNERAYGTRDRDRERDRDRDRERERDRDRHRRDGPKRDSRGSSRRERERKSGKERSKTNENRRDDARSGRQYYGGYGR</sequence>
<dbReference type="GO" id="GO:0071038">
    <property type="term" value="P:TRAMP-dependent tRNA surveillance pathway"/>
    <property type="evidence" value="ECO:0007669"/>
    <property type="project" value="TreeGrafter"/>
</dbReference>
<dbReference type="AlphaFoldDB" id="A0A286UNI9"/>
<evidence type="ECO:0000256" key="8">
    <source>
        <dbReference type="PROSITE-ProRule" id="PRU00047"/>
    </source>
</evidence>
<feature type="compositionally biased region" description="Basic and acidic residues" evidence="9">
    <location>
        <begin position="431"/>
        <end position="449"/>
    </location>
</feature>
<evidence type="ECO:0000256" key="3">
    <source>
        <dbReference type="ARBA" id="ARBA00022723"/>
    </source>
</evidence>
<dbReference type="OrthoDB" id="7608935at2759"/>
<evidence type="ECO:0000256" key="9">
    <source>
        <dbReference type="SAM" id="MobiDB-lite"/>
    </source>
</evidence>
<evidence type="ECO:0000256" key="1">
    <source>
        <dbReference type="ARBA" id="ARBA00004123"/>
    </source>
</evidence>
<dbReference type="GO" id="GO:0003723">
    <property type="term" value="F:RNA binding"/>
    <property type="evidence" value="ECO:0007669"/>
    <property type="project" value="TreeGrafter"/>
</dbReference>
<dbReference type="EMBL" id="NBII01000003">
    <property type="protein sequence ID" value="PAV21163.1"/>
    <property type="molecule type" value="Genomic_DNA"/>
</dbReference>
<feature type="compositionally biased region" description="Acidic residues" evidence="9">
    <location>
        <begin position="95"/>
        <end position="108"/>
    </location>
</feature>
<gene>
    <name evidence="11" type="ORF">PNOK_0379000</name>
</gene>
<evidence type="ECO:0000256" key="7">
    <source>
        <dbReference type="ARBA" id="ARBA00023242"/>
    </source>
</evidence>
<feature type="compositionally biased region" description="Basic and acidic residues" evidence="9">
    <location>
        <begin position="489"/>
        <end position="541"/>
    </location>
</feature>
<keyword evidence="2" id="KW-0507">mRNA processing</keyword>
<feature type="region of interest" description="Disordered" evidence="9">
    <location>
        <begin position="1"/>
        <end position="108"/>
    </location>
</feature>
<keyword evidence="7" id="KW-0539">Nucleus</keyword>
<evidence type="ECO:0000259" key="10">
    <source>
        <dbReference type="PROSITE" id="PS50158"/>
    </source>
</evidence>
<feature type="domain" description="CCHC-type" evidence="10">
    <location>
        <begin position="359"/>
        <end position="372"/>
    </location>
</feature>
<comment type="subcellular location">
    <subcellularLocation>
        <location evidence="1">Nucleus</location>
    </subcellularLocation>
</comment>
<dbReference type="GO" id="GO:0006397">
    <property type="term" value="P:mRNA processing"/>
    <property type="evidence" value="ECO:0007669"/>
    <property type="project" value="UniProtKB-KW"/>
</dbReference>
<dbReference type="InterPro" id="IPR051644">
    <property type="entry name" value="TRAMP_AT-DNA-binding"/>
</dbReference>
<dbReference type="GO" id="GO:0071036">
    <property type="term" value="P:nuclear polyadenylation-dependent snoRNA catabolic process"/>
    <property type="evidence" value="ECO:0007669"/>
    <property type="project" value="TreeGrafter"/>
</dbReference>
<evidence type="ECO:0000256" key="4">
    <source>
        <dbReference type="ARBA" id="ARBA00022737"/>
    </source>
</evidence>
<dbReference type="PROSITE" id="PS50158">
    <property type="entry name" value="ZF_CCHC"/>
    <property type="match status" value="2"/>
</dbReference>
<feature type="region of interest" description="Disordered" evidence="9">
    <location>
        <begin position="489"/>
        <end position="592"/>
    </location>
</feature>
<protein>
    <submittedName>
        <fullName evidence="11">Mrna-nucleus export-related protein</fullName>
    </submittedName>
</protein>
<organism evidence="11 12">
    <name type="scientific">Pyrrhoderma noxium</name>
    <dbReference type="NCBI Taxonomy" id="2282107"/>
    <lineage>
        <taxon>Eukaryota</taxon>
        <taxon>Fungi</taxon>
        <taxon>Dikarya</taxon>
        <taxon>Basidiomycota</taxon>
        <taxon>Agaricomycotina</taxon>
        <taxon>Agaricomycetes</taxon>
        <taxon>Hymenochaetales</taxon>
        <taxon>Hymenochaetaceae</taxon>
        <taxon>Pyrrhoderma</taxon>
    </lineage>
</organism>
<keyword evidence="4" id="KW-0677">Repeat</keyword>
<feature type="domain" description="CCHC-type" evidence="10">
    <location>
        <begin position="272"/>
        <end position="287"/>
    </location>
</feature>
<accession>A0A286UNI9</accession>
<evidence type="ECO:0000313" key="12">
    <source>
        <dbReference type="Proteomes" id="UP000217199"/>
    </source>
</evidence>
<dbReference type="SUPFAM" id="SSF57756">
    <property type="entry name" value="Retrovirus zinc finger-like domains"/>
    <property type="match status" value="1"/>
</dbReference>
<dbReference type="InterPro" id="IPR001878">
    <property type="entry name" value="Znf_CCHC"/>
</dbReference>
<dbReference type="GO" id="GO:0071037">
    <property type="term" value="P:nuclear polyadenylation-dependent snRNA catabolic process"/>
    <property type="evidence" value="ECO:0007669"/>
    <property type="project" value="TreeGrafter"/>
</dbReference>